<name>A0A4R6ZK28_9LIST</name>
<accession>A0A4R6ZK28</accession>
<organism evidence="1 2">
    <name type="scientific">Listeria rocourtiae</name>
    <dbReference type="NCBI Taxonomy" id="647910"/>
    <lineage>
        <taxon>Bacteria</taxon>
        <taxon>Bacillati</taxon>
        <taxon>Bacillota</taxon>
        <taxon>Bacilli</taxon>
        <taxon>Bacillales</taxon>
        <taxon>Listeriaceae</taxon>
        <taxon>Listeria</taxon>
    </lineage>
</organism>
<dbReference type="AlphaFoldDB" id="A0A4R6ZK28"/>
<comment type="caution">
    <text evidence="1">The sequence shown here is derived from an EMBL/GenBank/DDBJ whole genome shotgun (WGS) entry which is preliminary data.</text>
</comment>
<reference evidence="1 2" key="1">
    <citation type="submission" date="2019-03" db="EMBL/GenBank/DDBJ databases">
        <title>Genomic Encyclopedia of Type Strains, Phase III (KMG-III): the genomes of soil and plant-associated and newly described type strains.</title>
        <authorList>
            <person name="Whitman W."/>
        </authorList>
    </citation>
    <scope>NUCLEOTIDE SEQUENCE [LARGE SCALE GENOMIC DNA]</scope>
    <source>
        <strain evidence="1 2">CECT 7972</strain>
    </source>
</reference>
<dbReference type="STRING" id="1265846.PROCOU_07643"/>
<dbReference type="Proteomes" id="UP000295558">
    <property type="component" value="Unassembled WGS sequence"/>
</dbReference>
<dbReference type="RefSeq" id="WP_036070748.1">
    <property type="nucleotide sequence ID" value="NZ_JAARQJ010000007.1"/>
</dbReference>
<keyword evidence="2" id="KW-1185">Reference proteome</keyword>
<dbReference type="OrthoDB" id="2365992at2"/>
<protein>
    <submittedName>
        <fullName evidence="1">Uncharacterized protein</fullName>
    </submittedName>
</protein>
<gene>
    <name evidence="1" type="ORF">DFP96_10722</name>
</gene>
<evidence type="ECO:0000313" key="2">
    <source>
        <dbReference type="Proteomes" id="UP000295558"/>
    </source>
</evidence>
<sequence length="100" mass="11199">MALEIRVVNRAQNKLAQKVFIYIDGQQKTTNIPQLENGEECCIEIPTAEQDLAKNIVLSYLNTDSAIIITKIGEVTDLIQTVRLSITDITLEGTIRYSMT</sequence>
<dbReference type="EMBL" id="SNZK01000007">
    <property type="protein sequence ID" value="TDR52585.1"/>
    <property type="molecule type" value="Genomic_DNA"/>
</dbReference>
<evidence type="ECO:0000313" key="1">
    <source>
        <dbReference type="EMBL" id="TDR52585.1"/>
    </source>
</evidence>
<proteinExistence type="predicted"/>